<dbReference type="SUPFAM" id="SSF53448">
    <property type="entry name" value="Nucleotide-diphospho-sugar transferases"/>
    <property type="match status" value="1"/>
</dbReference>
<dbReference type="PANTHER" id="PTHR19136:SF81">
    <property type="entry name" value="MOLYBDENUM COFACTOR GUANYLYLTRANSFERASE"/>
    <property type="match status" value="1"/>
</dbReference>
<dbReference type="RefSeq" id="WP_270038195.1">
    <property type="nucleotide sequence ID" value="NZ_JAPDOD010000002.1"/>
</dbReference>
<evidence type="ECO:0000259" key="2">
    <source>
        <dbReference type="Pfam" id="PF12804"/>
    </source>
</evidence>
<dbReference type="AlphaFoldDB" id="A0A9X3MNP2"/>
<dbReference type="EMBL" id="JAPDOD010000002">
    <property type="protein sequence ID" value="MDA0159475.1"/>
    <property type="molecule type" value="Genomic_DNA"/>
</dbReference>
<evidence type="ECO:0000313" key="3">
    <source>
        <dbReference type="EMBL" id="MDA0159475.1"/>
    </source>
</evidence>
<evidence type="ECO:0000256" key="1">
    <source>
        <dbReference type="ARBA" id="ARBA00022679"/>
    </source>
</evidence>
<sequence length="187" mass="19807">MIVAVLAGGRGSRLGGAKPTAVLGGEPLLARVLRAASGFEPVVVAKRDTVLPPLDVPVWIEPDEPFHPLTGLVTALERGPCVAVACDQPWVTGELLSALMAARAVASVNGEYDPFPGYYDPAQLPVLREALTEEAGLRRTLARLAPPRLDVDPQLVASVNTPEALAAAERRLSRAVLERLDAREAQP</sequence>
<name>A0A9X3MNP2_9ACTN</name>
<gene>
    <name evidence="3" type="ORF">OM076_04295</name>
</gene>
<keyword evidence="4" id="KW-1185">Reference proteome</keyword>
<evidence type="ECO:0000313" key="4">
    <source>
        <dbReference type="Proteomes" id="UP001149140"/>
    </source>
</evidence>
<protein>
    <submittedName>
        <fullName evidence="3">NTP transferase domain-containing protein</fullName>
    </submittedName>
</protein>
<keyword evidence="1 3" id="KW-0808">Transferase</keyword>
<comment type="caution">
    <text evidence="3">The sequence shown here is derived from an EMBL/GenBank/DDBJ whole genome shotgun (WGS) entry which is preliminary data.</text>
</comment>
<dbReference type="PANTHER" id="PTHR19136">
    <property type="entry name" value="MOLYBDENUM COFACTOR GUANYLYLTRANSFERASE"/>
    <property type="match status" value="1"/>
</dbReference>
<dbReference type="GO" id="GO:0016779">
    <property type="term" value="F:nucleotidyltransferase activity"/>
    <property type="evidence" value="ECO:0007669"/>
    <property type="project" value="TreeGrafter"/>
</dbReference>
<dbReference type="InterPro" id="IPR029044">
    <property type="entry name" value="Nucleotide-diphossugar_trans"/>
</dbReference>
<reference evidence="3" key="1">
    <citation type="submission" date="2022-10" db="EMBL/GenBank/DDBJ databases">
        <title>The WGS of Solirubrobacter ginsenosidimutans DSM 21036.</title>
        <authorList>
            <person name="Jiang Z."/>
        </authorList>
    </citation>
    <scope>NUCLEOTIDE SEQUENCE</scope>
    <source>
        <strain evidence="3">DSM 21036</strain>
    </source>
</reference>
<dbReference type="Pfam" id="PF12804">
    <property type="entry name" value="NTP_transf_3"/>
    <property type="match status" value="1"/>
</dbReference>
<dbReference type="Proteomes" id="UP001149140">
    <property type="component" value="Unassembled WGS sequence"/>
</dbReference>
<feature type="domain" description="MobA-like NTP transferase" evidence="2">
    <location>
        <begin position="4"/>
        <end position="144"/>
    </location>
</feature>
<dbReference type="InterPro" id="IPR025877">
    <property type="entry name" value="MobA-like_NTP_Trfase"/>
</dbReference>
<accession>A0A9X3MNP2</accession>
<organism evidence="3 4">
    <name type="scientific">Solirubrobacter ginsenosidimutans</name>
    <dbReference type="NCBI Taxonomy" id="490573"/>
    <lineage>
        <taxon>Bacteria</taxon>
        <taxon>Bacillati</taxon>
        <taxon>Actinomycetota</taxon>
        <taxon>Thermoleophilia</taxon>
        <taxon>Solirubrobacterales</taxon>
        <taxon>Solirubrobacteraceae</taxon>
        <taxon>Solirubrobacter</taxon>
    </lineage>
</organism>
<proteinExistence type="predicted"/>
<dbReference type="Gene3D" id="3.90.550.10">
    <property type="entry name" value="Spore Coat Polysaccharide Biosynthesis Protein SpsA, Chain A"/>
    <property type="match status" value="1"/>
</dbReference>